<organism evidence="1 2">
    <name type="scientific">Eruca vesicaria subsp. sativa</name>
    <name type="common">Garden rocket</name>
    <name type="synonym">Eruca sativa</name>
    <dbReference type="NCBI Taxonomy" id="29727"/>
    <lineage>
        <taxon>Eukaryota</taxon>
        <taxon>Viridiplantae</taxon>
        <taxon>Streptophyta</taxon>
        <taxon>Embryophyta</taxon>
        <taxon>Tracheophyta</taxon>
        <taxon>Spermatophyta</taxon>
        <taxon>Magnoliopsida</taxon>
        <taxon>eudicotyledons</taxon>
        <taxon>Gunneridae</taxon>
        <taxon>Pentapetalae</taxon>
        <taxon>rosids</taxon>
        <taxon>malvids</taxon>
        <taxon>Brassicales</taxon>
        <taxon>Brassicaceae</taxon>
        <taxon>Brassiceae</taxon>
        <taxon>Eruca</taxon>
    </lineage>
</organism>
<protein>
    <submittedName>
        <fullName evidence="1">Uncharacterized protein</fullName>
    </submittedName>
</protein>
<sequence>MINQTNIGLLISKLNDTLYLLCLIREETKTGAISETTKVEAVGYCQSQGVPAKMKRAQKASVKRMKFKIKYLRF</sequence>
<keyword evidence="2" id="KW-1185">Reference proteome</keyword>
<evidence type="ECO:0000313" key="1">
    <source>
        <dbReference type="EMBL" id="CAH8316332.1"/>
    </source>
</evidence>
<evidence type="ECO:0000313" key="2">
    <source>
        <dbReference type="Proteomes" id="UP001642260"/>
    </source>
</evidence>
<gene>
    <name evidence="1" type="ORF">ERUC_LOCUS7648</name>
</gene>
<reference evidence="1 2" key="1">
    <citation type="submission" date="2022-03" db="EMBL/GenBank/DDBJ databases">
        <authorList>
            <person name="Macdonald S."/>
            <person name="Ahmed S."/>
            <person name="Newling K."/>
        </authorList>
    </citation>
    <scope>NUCLEOTIDE SEQUENCE [LARGE SCALE GENOMIC DNA]</scope>
</reference>
<dbReference type="Proteomes" id="UP001642260">
    <property type="component" value="Unassembled WGS sequence"/>
</dbReference>
<proteinExistence type="predicted"/>
<name>A0ABC8J7F9_ERUVS</name>
<dbReference type="AlphaFoldDB" id="A0ABC8J7F9"/>
<comment type="caution">
    <text evidence="1">The sequence shown here is derived from an EMBL/GenBank/DDBJ whole genome shotgun (WGS) entry which is preliminary data.</text>
</comment>
<dbReference type="EMBL" id="CAKOAT010084710">
    <property type="protein sequence ID" value="CAH8316332.1"/>
    <property type="molecule type" value="Genomic_DNA"/>
</dbReference>
<accession>A0ABC8J7F9</accession>